<feature type="transmembrane region" description="Helical" evidence="4">
    <location>
        <begin position="176"/>
        <end position="198"/>
    </location>
</feature>
<feature type="compositionally biased region" description="Gly residues" evidence="3">
    <location>
        <begin position="617"/>
        <end position="635"/>
    </location>
</feature>
<keyword evidence="4" id="KW-0812">Transmembrane</keyword>
<feature type="region of interest" description="Disordered" evidence="3">
    <location>
        <begin position="264"/>
        <end position="342"/>
    </location>
</feature>
<dbReference type="Proteomes" id="UP001499841">
    <property type="component" value="Unassembled WGS sequence"/>
</dbReference>
<reference evidence="7" key="1">
    <citation type="journal article" date="2019" name="Int. J. Syst. Evol. Microbiol.">
        <title>The Global Catalogue of Microorganisms (GCM) 10K type strain sequencing project: providing services to taxonomists for standard genome sequencing and annotation.</title>
        <authorList>
            <consortium name="The Broad Institute Genomics Platform"/>
            <consortium name="The Broad Institute Genome Sequencing Center for Infectious Disease"/>
            <person name="Wu L."/>
            <person name="Ma J."/>
        </authorList>
    </citation>
    <scope>NUCLEOTIDE SEQUENCE [LARGE SCALE GENOMIC DNA]</scope>
    <source>
        <strain evidence="7">JCM 17459</strain>
    </source>
</reference>
<feature type="compositionally biased region" description="Low complexity" evidence="3">
    <location>
        <begin position="275"/>
        <end position="309"/>
    </location>
</feature>
<name>A0ABP8EQR1_9MICO</name>
<evidence type="ECO:0000256" key="4">
    <source>
        <dbReference type="SAM" id="Phobius"/>
    </source>
</evidence>
<feature type="compositionally biased region" description="Low complexity" evidence="3">
    <location>
        <begin position="325"/>
        <end position="338"/>
    </location>
</feature>
<sequence length="635" mass="64499">MAVMRSAGGTRRRWEWWHRQTPATRQTIRGLLAFLVTGLLAAALGVTTASTHSSLGPHEADYHVTLDRQVSLQMGPLGAVIIDSPLPWPLGAEVVVREIPTDLQTSGSPLPGLLADLEAYGQLFGQPEAAVADAVRGLVTDALGRTAVAWSLMLALLAAGRLASRGRLRDELRAALTRPGVAVLSGAVVLGGATAVVLPQTRQETPAGYSPAVLAGTPLEGARITGRLADVVAVYGQTVRSAFEENEAFYALASENLVAAYEAEGEAPRGRSRQSPEGAEAAAGASPSEGTTAAGPSSDSTTADPSTGDRATGDPSTGNRATADGPTSGGEPSASAATEEPEPDPVTFLMVSDLHCNVGMASVIATAIEQTGAEVLLDAGDTVMSGTSVESYCVNAFARAVPDGVPVVVSTGNHDSVTTAQQERQAGWTVLGGEVVEVAGVRILGDTDPTLTAVGSGTRQERDETVPEMEQRLAEVACAAAESGDPVDILLVHNPRAGTATLDAGCAPLQLSGHWHRTVGPEVAGAGTRYISTSSGGGAGGGATVGPLTGEAELTVLRVDRATGEPMDYRRIQVGTDAGVRLGAWYEFPRPASDGGAPDGGVPDGRAPDGRVPDGGAPDGGGSGESDGGTGEPGE</sequence>
<protein>
    <recommendedName>
        <fullName evidence="5">Calcineurin-like phosphoesterase domain-containing protein</fullName>
    </recommendedName>
</protein>
<evidence type="ECO:0000256" key="1">
    <source>
        <dbReference type="ARBA" id="ARBA00022723"/>
    </source>
</evidence>
<evidence type="ECO:0000313" key="7">
    <source>
        <dbReference type="Proteomes" id="UP001499841"/>
    </source>
</evidence>
<feature type="region of interest" description="Disordered" evidence="3">
    <location>
        <begin position="590"/>
        <end position="635"/>
    </location>
</feature>
<evidence type="ECO:0000256" key="3">
    <source>
        <dbReference type="SAM" id="MobiDB-lite"/>
    </source>
</evidence>
<evidence type="ECO:0000313" key="6">
    <source>
        <dbReference type="EMBL" id="GAA4286287.1"/>
    </source>
</evidence>
<keyword evidence="4" id="KW-1133">Transmembrane helix</keyword>
<evidence type="ECO:0000259" key="5">
    <source>
        <dbReference type="Pfam" id="PF00149"/>
    </source>
</evidence>
<gene>
    <name evidence="6" type="ORF">GCM10022262_06460</name>
</gene>
<keyword evidence="2" id="KW-0378">Hydrolase</keyword>
<feature type="transmembrane region" description="Helical" evidence="4">
    <location>
        <begin position="147"/>
        <end position="164"/>
    </location>
</feature>
<feature type="domain" description="Calcineurin-like phosphoesterase" evidence="5">
    <location>
        <begin position="347"/>
        <end position="517"/>
    </location>
</feature>
<accession>A0ABP8EQR1</accession>
<evidence type="ECO:0000256" key="2">
    <source>
        <dbReference type="ARBA" id="ARBA00022801"/>
    </source>
</evidence>
<dbReference type="PANTHER" id="PTHR31302:SF31">
    <property type="entry name" value="PHOSPHODIESTERASE YAEI"/>
    <property type="match status" value="1"/>
</dbReference>
<dbReference type="InterPro" id="IPR051158">
    <property type="entry name" value="Metallophosphoesterase_sf"/>
</dbReference>
<keyword evidence="1" id="KW-0479">Metal-binding</keyword>
<dbReference type="SUPFAM" id="SSF56300">
    <property type="entry name" value="Metallo-dependent phosphatases"/>
    <property type="match status" value="1"/>
</dbReference>
<dbReference type="InterPro" id="IPR029052">
    <property type="entry name" value="Metallo-depent_PP-like"/>
</dbReference>
<comment type="caution">
    <text evidence="6">The sequence shown here is derived from an EMBL/GenBank/DDBJ whole genome shotgun (WGS) entry which is preliminary data.</text>
</comment>
<keyword evidence="4" id="KW-0472">Membrane</keyword>
<dbReference type="EMBL" id="BAABBA010000002">
    <property type="protein sequence ID" value="GAA4286287.1"/>
    <property type="molecule type" value="Genomic_DNA"/>
</dbReference>
<proteinExistence type="predicted"/>
<keyword evidence="7" id="KW-1185">Reference proteome</keyword>
<organism evidence="6 7">
    <name type="scientific">Georgenia daeguensis</name>
    <dbReference type="NCBI Taxonomy" id="908355"/>
    <lineage>
        <taxon>Bacteria</taxon>
        <taxon>Bacillati</taxon>
        <taxon>Actinomycetota</taxon>
        <taxon>Actinomycetes</taxon>
        <taxon>Micrococcales</taxon>
        <taxon>Bogoriellaceae</taxon>
        <taxon>Georgenia</taxon>
    </lineage>
</organism>
<dbReference type="PANTHER" id="PTHR31302">
    <property type="entry name" value="TRANSMEMBRANE PROTEIN WITH METALLOPHOSPHOESTERASE DOMAIN-RELATED"/>
    <property type="match status" value="1"/>
</dbReference>
<dbReference type="Gene3D" id="3.60.21.10">
    <property type="match status" value="1"/>
</dbReference>
<dbReference type="Pfam" id="PF00149">
    <property type="entry name" value="Metallophos"/>
    <property type="match status" value="1"/>
</dbReference>
<dbReference type="InterPro" id="IPR004843">
    <property type="entry name" value="Calcineurin-like_PHP"/>
</dbReference>